<dbReference type="GO" id="GO:0030246">
    <property type="term" value="F:carbohydrate binding"/>
    <property type="evidence" value="ECO:0007669"/>
    <property type="project" value="InterPro"/>
</dbReference>
<dbReference type="RefSeq" id="WP_052570142.1">
    <property type="nucleotide sequence ID" value="NZ_CP009498.1"/>
</dbReference>
<evidence type="ECO:0000259" key="3">
    <source>
        <dbReference type="Pfam" id="PF06165"/>
    </source>
</evidence>
<dbReference type="Pfam" id="PF17167">
    <property type="entry name" value="Glyco_hydro_94"/>
    <property type="match status" value="2"/>
</dbReference>
<dbReference type="InterPro" id="IPR011013">
    <property type="entry name" value="Gal_mutarotase_sf_dom"/>
</dbReference>
<organism evidence="5 6">
    <name type="scientific">Endomicrobium proavitum</name>
    <dbReference type="NCBI Taxonomy" id="1408281"/>
    <lineage>
        <taxon>Bacteria</taxon>
        <taxon>Pseudomonadati</taxon>
        <taxon>Elusimicrobiota</taxon>
        <taxon>Endomicrobiia</taxon>
        <taxon>Endomicrobiales</taxon>
        <taxon>Endomicrobiaceae</taxon>
        <taxon>Endomicrobium</taxon>
    </lineage>
</organism>
<dbReference type="Gene3D" id="2.70.98.40">
    <property type="entry name" value="Glycoside hydrolase, family 65, N-terminal domain"/>
    <property type="match status" value="1"/>
</dbReference>
<dbReference type="KEGG" id="epo:Epro_0408"/>
<feature type="domain" description="Glycosyl hydrolase 94 catalytic" evidence="4">
    <location>
        <begin position="613"/>
        <end position="809"/>
    </location>
</feature>
<feature type="domain" description="Glycosyl hydrolase 94 supersandwich" evidence="3">
    <location>
        <begin position="19"/>
        <end position="293"/>
    </location>
</feature>
<sequence>MSKLWSYNDAGECAVENSRSLPQPLIHMLANSPKYFSICDNFLRGFSGFDYTRMFGEFDGPNFPKGQARFLWIRPKGDKPWLVNNYDVTNTETSEPKYEMGLGYVRFSGKLKKRALSASATIFVPNDEMAEIWLVEIKNESSKEQTVDFIPAVPIFGGNRAYVEYHRDVVRLYNKSQVTDHIEILPGLEWVEGSTDSSDICYLMGAATPNGKKGDRFYSDRETFLGANNSWLKPQAIVENIPPKAQCYGKEAVGAIEFKNIVIAARKSVKFAVVNAITFEGSKGARQLLKKYDYAGSVKAFEKLNNFWKERTSRVVITTQNKDFNNLWNNWWCYQLSMRYWFGNTGHPQTDYGSDFSGWRDFWQDMMAATVIDPKDLEERTMKTLEGIRLDGTNATRFFARTKEFGSDEVNGLWCDHPYWTAQTVMLLINFLGDYGFLLKSGIAYFKDCYRSRGEVKDDTWKKGVIDNQKTASKTVYKGTVLEHLLVQLLTMFYDVGNNNLLKQKRADWNDAVDQVKGENVTFTFGLALDCNELADLIEKVAQKKNISEVEVFEELALLIEKNAAHADIAAKVRQKTLEKYLAKVNGNISGKKVKIKVAALVADLRKKAALSIANANKKAFNGSYYSGYIFANGKPVDGIFKNGALSKKNPTTDDFEMMLMPQTWSLVSKGADKIKASDKVINSVFKHLLDKKIGALKLNYPPYLKFDKTIGRITGFAAGTKENNALFCHANLFFTWALLRRDRADDAYRIFSGINPLNQYQEVFRSGPWIPEYYVSSDNPNIAGRGEYPILTGSAAWTRYLFQNFFFGVRGELDGLRIDPRLPAHKDFNGAKLSIDFRGARYNITFFNDGLKKNTKASKIVVNGKEIEGTLVAPFAKGVCNVEVYLK</sequence>
<dbReference type="EMBL" id="CP009498">
    <property type="protein sequence ID" value="AKL97787.1"/>
    <property type="molecule type" value="Genomic_DNA"/>
</dbReference>
<evidence type="ECO:0008006" key="7">
    <source>
        <dbReference type="Google" id="ProtNLM"/>
    </source>
</evidence>
<dbReference type="InterPro" id="IPR012341">
    <property type="entry name" value="6hp_glycosidase-like_sf"/>
</dbReference>
<dbReference type="PANTHER" id="PTHR37469:SF2">
    <property type="entry name" value="CELLOBIONIC ACID PHOSPHORYLASE"/>
    <property type="match status" value="1"/>
</dbReference>
<evidence type="ECO:0000313" key="5">
    <source>
        <dbReference type="EMBL" id="AKL97787.1"/>
    </source>
</evidence>
<dbReference type="InterPro" id="IPR008928">
    <property type="entry name" value="6-hairpin_glycosidase_sf"/>
</dbReference>
<keyword evidence="6" id="KW-1185">Reference proteome</keyword>
<dbReference type="GO" id="GO:0016757">
    <property type="term" value="F:glycosyltransferase activity"/>
    <property type="evidence" value="ECO:0007669"/>
    <property type="project" value="UniProtKB-KW"/>
</dbReference>
<dbReference type="PANTHER" id="PTHR37469">
    <property type="entry name" value="CELLOBIONIC ACID PHOSPHORYLASE-RELATED"/>
    <property type="match status" value="1"/>
</dbReference>
<evidence type="ECO:0000256" key="2">
    <source>
        <dbReference type="ARBA" id="ARBA00022679"/>
    </source>
</evidence>
<dbReference type="InterPro" id="IPR033432">
    <property type="entry name" value="GH94_catalytic"/>
</dbReference>
<evidence type="ECO:0000259" key="4">
    <source>
        <dbReference type="Pfam" id="PF17167"/>
    </source>
</evidence>
<accession>A0A0G3WIT3</accession>
<reference evidence="5 6" key="1">
    <citation type="submission" date="2014-09" db="EMBL/GenBank/DDBJ databases">
        <title>Complete genome sequence of Endomicrobium proavitum.</title>
        <authorList>
            <person name="Zheng H."/>
        </authorList>
    </citation>
    <scope>NUCLEOTIDE SEQUENCE [LARGE SCALE GENOMIC DNA]</scope>
    <source>
        <strain evidence="5 6">Rsa215</strain>
    </source>
</reference>
<proteinExistence type="predicted"/>
<protein>
    <recommendedName>
        <fullName evidence="7">Cellobiose phosphorylase</fullName>
    </recommendedName>
</protein>
<dbReference type="Pfam" id="PF06165">
    <property type="entry name" value="GH94_b-supersand"/>
    <property type="match status" value="1"/>
</dbReference>
<gene>
    <name evidence="5" type="ORF">Epro_0408</name>
</gene>
<dbReference type="OrthoDB" id="9769991at2"/>
<evidence type="ECO:0000256" key="1">
    <source>
        <dbReference type="ARBA" id="ARBA00022676"/>
    </source>
</evidence>
<dbReference type="Gene3D" id="1.50.10.10">
    <property type="match status" value="1"/>
</dbReference>
<feature type="domain" description="Glycosyl hydrolase 94 catalytic" evidence="4">
    <location>
        <begin position="307"/>
        <end position="551"/>
    </location>
</feature>
<dbReference type="SUPFAM" id="SSF48208">
    <property type="entry name" value="Six-hairpin glycosidases"/>
    <property type="match status" value="1"/>
</dbReference>
<dbReference type="SUPFAM" id="SSF74650">
    <property type="entry name" value="Galactose mutarotase-like"/>
    <property type="match status" value="1"/>
</dbReference>
<dbReference type="InterPro" id="IPR037018">
    <property type="entry name" value="GH65_N"/>
</dbReference>
<keyword evidence="1" id="KW-0328">Glycosyltransferase</keyword>
<dbReference type="STRING" id="1408281.Epro_0408"/>
<keyword evidence="2" id="KW-0808">Transferase</keyword>
<dbReference type="InterPro" id="IPR052047">
    <property type="entry name" value="GH94_Enzymes"/>
</dbReference>
<name>A0A0G3WIT3_9BACT</name>
<evidence type="ECO:0000313" key="6">
    <source>
        <dbReference type="Proteomes" id="UP000035337"/>
    </source>
</evidence>
<dbReference type="InterPro" id="IPR010383">
    <property type="entry name" value="Glyco_hydrolase_94_b-supersand"/>
</dbReference>
<dbReference type="Proteomes" id="UP000035337">
    <property type="component" value="Chromosome"/>
</dbReference>
<dbReference type="GO" id="GO:0005975">
    <property type="term" value="P:carbohydrate metabolic process"/>
    <property type="evidence" value="ECO:0007669"/>
    <property type="project" value="InterPro"/>
</dbReference>
<dbReference type="Gene3D" id="2.60.420.10">
    <property type="entry name" value="Maltose phosphorylase, domain 3"/>
    <property type="match status" value="1"/>
</dbReference>
<dbReference type="AlphaFoldDB" id="A0A0G3WIT3"/>